<feature type="domain" description="Endonuclease GajA/Old nuclease/RecF-like AAA" evidence="1">
    <location>
        <begin position="6"/>
        <end position="51"/>
    </location>
</feature>
<dbReference type="InterPro" id="IPR027417">
    <property type="entry name" value="P-loop_NTPase"/>
</dbReference>
<dbReference type="Gene3D" id="3.40.50.300">
    <property type="entry name" value="P-loop containing nucleotide triphosphate hydrolases"/>
    <property type="match status" value="1"/>
</dbReference>
<evidence type="ECO:0000313" key="3">
    <source>
        <dbReference type="Proteomes" id="UP000050317"/>
    </source>
</evidence>
<dbReference type="Proteomes" id="UP000050317">
    <property type="component" value="Unassembled WGS sequence"/>
</dbReference>
<proteinExistence type="predicted"/>
<dbReference type="SUPFAM" id="SSF52540">
    <property type="entry name" value="P-loop containing nucleoside triphosphate hydrolases"/>
    <property type="match status" value="1"/>
</dbReference>
<protein>
    <submittedName>
        <fullName evidence="2">Relaxase</fullName>
    </submittedName>
</protein>
<comment type="caution">
    <text evidence="2">The sequence shown here is derived from an EMBL/GenBank/DDBJ whole genome shotgun (WGS) entry which is preliminary data.</text>
</comment>
<organism evidence="2 3">
    <name type="scientific">Pseudomonas syringae pv. viburni</name>
    <dbReference type="NCBI Taxonomy" id="251703"/>
    <lineage>
        <taxon>Bacteria</taxon>
        <taxon>Pseudomonadati</taxon>
        <taxon>Pseudomonadota</taxon>
        <taxon>Gammaproteobacteria</taxon>
        <taxon>Pseudomonadales</taxon>
        <taxon>Pseudomonadaceae</taxon>
        <taxon>Pseudomonas</taxon>
    </lineage>
</organism>
<gene>
    <name evidence="2" type="ORF">ALO40_200162</name>
</gene>
<sequence>MSNTSKLVRMRLKNIGCVGNDGITIALDNIVCLVGKNNAGKSTILRAYELVYCFRKNQLLTNVKFKFYQ</sequence>
<dbReference type="Pfam" id="PF13175">
    <property type="entry name" value="AAA_15"/>
    <property type="match status" value="1"/>
</dbReference>
<dbReference type="AlphaFoldDB" id="A0A0Q0JA59"/>
<dbReference type="InterPro" id="IPR041685">
    <property type="entry name" value="AAA_GajA/Old/RecF-like"/>
</dbReference>
<evidence type="ECO:0000259" key="1">
    <source>
        <dbReference type="Pfam" id="PF13175"/>
    </source>
</evidence>
<dbReference type="PATRIC" id="fig|251703.9.peg.2495"/>
<evidence type="ECO:0000313" key="2">
    <source>
        <dbReference type="EMBL" id="KPZ11107.1"/>
    </source>
</evidence>
<name>A0A0Q0JA59_9PSED</name>
<accession>A0A0Q0JA59</accession>
<reference evidence="2 3" key="1">
    <citation type="submission" date="2015-09" db="EMBL/GenBank/DDBJ databases">
        <title>Genome announcement of multiple Pseudomonas syringae strains.</title>
        <authorList>
            <person name="Thakur S."/>
            <person name="Wang P.W."/>
            <person name="Gong Y."/>
            <person name="Weir B.S."/>
            <person name="Guttman D.S."/>
        </authorList>
    </citation>
    <scope>NUCLEOTIDE SEQUENCE [LARGE SCALE GENOMIC DNA]</scope>
    <source>
        <strain evidence="2 3">ICMP3963</strain>
    </source>
</reference>
<dbReference type="RefSeq" id="WP_080892105.1">
    <property type="nucleotide sequence ID" value="NZ_JYHK01000197.1"/>
</dbReference>
<dbReference type="EMBL" id="LJRR01000374">
    <property type="protein sequence ID" value="KPZ11107.1"/>
    <property type="molecule type" value="Genomic_DNA"/>
</dbReference>